<evidence type="ECO:0000313" key="2">
    <source>
        <dbReference type="Proteomes" id="UP001054857"/>
    </source>
</evidence>
<feature type="non-terminal residue" evidence="1">
    <location>
        <position position="106"/>
    </location>
</feature>
<dbReference type="AlphaFoldDB" id="A0AAD3DF81"/>
<comment type="caution">
    <text evidence="1">The sequence shown here is derived from an EMBL/GenBank/DDBJ whole genome shotgun (WGS) entry which is preliminary data.</text>
</comment>
<accession>A0AAD3DF81</accession>
<organism evidence="1 2">
    <name type="scientific">Astrephomene gubernaculifera</name>
    <dbReference type="NCBI Taxonomy" id="47775"/>
    <lineage>
        <taxon>Eukaryota</taxon>
        <taxon>Viridiplantae</taxon>
        <taxon>Chlorophyta</taxon>
        <taxon>core chlorophytes</taxon>
        <taxon>Chlorophyceae</taxon>
        <taxon>CS clade</taxon>
        <taxon>Chlamydomonadales</taxon>
        <taxon>Astrephomenaceae</taxon>
        <taxon>Astrephomene</taxon>
    </lineage>
</organism>
<name>A0AAD3DF81_9CHLO</name>
<dbReference type="Proteomes" id="UP001054857">
    <property type="component" value="Unassembled WGS sequence"/>
</dbReference>
<evidence type="ECO:0000313" key="1">
    <source>
        <dbReference type="EMBL" id="GFR40724.1"/>
    </source>
</evidence>
<keyword evidence="2" id="KW-1185">Reference proteome</keyword>
<reference evidence="1 2" key="1">
    <citation type="journal article" date="2021" name="Sci. Rep.">
        <title>Genome sequencing of the multicellular alga Astrephomene provides insights into convergent evolution of germ-soma differentiation.</title>
        <authorList>
            <person name="Yamashita S."/>
            <person name="Yamamoto K."/>
            <person name="Matsuzaki R."/>
            <person name="Suzuki S."/>
            <person name="Yamaguchi H."/>
            <person name="Hirooka S."/>
            <person name="Minakuchi Y."/>
            <person name="Miyagishima S."/>
            <person name="Kawachi M."/>
            <person name="Toyoda A."/>
            <person name="Nozaki H."/>
        </authorList>
    </citation>
    <scope>NUCLEOTIDE SEQUENCE [LARGE SCALE GENOMIC DNA]</scope>
    <source>
        <strain evidence="1 2">NIES-4017</strain>
    </source>
</reference>
<dbReference type="EMBL" id="BMAR01000001">
    <property type="protein sequence ID" value="GFR40724.1"/>
    <property type="molecule type" value="Genomic_DNA"/>
</dbReference>
<proteinExistence type="predicted"/>
<gene>
    <name evidence="1" type="ORF">Agub_g1332</name>
</gene>
<protein>
    <submittedName>
        <fullName evidence="1">Uncharacterized protein</fullName>
    </submittedName>
</protein>
<sequence>MTLWGYIISNTSQSAGRLLAFGALCIGGTYAVGTAFSKATTGPLDMKQSKIVSSQMSYDNKRVASAQQQRLSTMLKDIAEGKGDDHWKAAMRGTLVPHPLAENKTE</sequence>